<dbReference type="Proteomes" id="UP000002051">
    <property type="component" value="Unassembled WGS sequence"/>
</dbReference>
<reference evidence="6" key="3">
    <citation type="submission" date="2015-04" db="UniProtKB">
        <authorList>
            <consortium name="EnsemblPlants"/>
        </authorList>
    </citation>
    <scope>IDENTIFICATION</scope>
    <source>
        <strain evidence="6">cv. Jemalong A17</strain>
    </source>
</reference>
<dbReference type="HOGENOM" id="CLU_001832_7_1_1"/>
<keyword evidence="1 5" id="KW-0547">Nucleotide-binding</keyword>
<protein>
    <submittedName>
        <fullName evidence="5">Pre-mRNA-splicing factor ATP-dependent RNA helicase DHX16, putative</fullName>
    </submittedName>
</protein>
<name>A0A072VNR9_MEDTR</name>
<dbReference type="STRING" id="3880.A0A072VNR9"/>
<feature type="compositionally biased region" description="Basic and acidic residues" evidence="3">
    <location>
        <begin position="131"/>
        <end position="142"/>
    </location>
</feature>
<keyword evidence="2" id="KW-0175">Coiled coil</keyword>
<evidence type="ECO:0000313" key="6">
    <source>
        <dbReference type="EnsemblPlants" id="KEH39785"/>
    </source>
</evidence>
<dbReference type="EnsemblPlants" id="KEH39785">
    <property type="protein sequence ID" value="KEH39785"/>
    <property type="gene ID" value="MTR_1g010030"/>
</dbReference>
<feature type="region of interest" description="Disordered" evidence="3">
    <location>
        <begin position="497"/>
        <end position="516"/>
    </location>
</feature>
<evidence type="ECO:0000256" key="2">
    <source>
        <dbReference type="SAM" id="Coils"/>
    </source>
</evidence>
<evidence type="ECO:0000256" key="1">
    <source>
        <dbReference type="ARBA" id="ARBA00022806"/>
    </source>
</evidence>
<keyword evidence="1 5" id="KW-0347">Helicase</keyword>
<dbReference type="Pfam" id="PF07717">
    <property type="entry name" value="OB_NTP_bind"/>
    <property type="match status" value="1"/>
</dbReference>
<dbReference type="AlphaFoldDB" id="A0A072VNR9"/>
<sequence length="516" mass="59747">MANNDNLKTCVSDKLMSLLGYSQPTIVQYIIGLSKQATSPADLVGKLVEFGFSSTDTRAFVEEIFSRVPRRSSGLNREAAMLARKQGTYTILKDDDCIDDDHIVSGDDKSSITTASTSRKPDSHKKRFRKKTEVSSRKERERQVKRRITVNEDSGSESEEERLKDQREKDELVQHMRERDAAATRKLTEQKLARMEEDEAIRRSNAAEHDDMRCLRKYSRQEYLKKREEKKLEELRDDIEDEQYLFEGVKLSEVEQRELKHKKELYELIKKRSEHADNVNEYRMPDAYDQEGDVDQEKRFSVAMQRYRDSNAEEKMNPFSEQEAWEEHQIGKATMKYGSKNKKQASDDYQFVFEDQIDFIKASVMDGDKFDYHEMADSIEKSKAKSASEALAIQWHSTIMSIAHPGALKAPASAGSGKGSHHFGFFPHTAKLQKNGSYWTLKHVQTVDIHPSSGLAQVRPRCVVYHELVLTTKEYMRQITELKSQWLLQPNDLEDTISKKMPHGEGRAENHRKYIR</sequence>
<evidence type="ECO:0000313" key="7">
    <source>
        <dbReference type="Proteomes" id="UP000002051"/>
    </source>
</evidence>
<keyword evidence="1 5" id="KW-0067">ATP-binding</keyword>
<dbReference type="InterPro" id="IPR011709">
    <property type="entry name" value="DEAD-box_helicase_OB_fold"/>
</dbReference>
<feature type="compositionally biased region" description="Basic and acidic residues" evidence="3">
    <location>
        <begin position="161"/>
        <end position="170"/>
    </location>
</feature>
<reference evidence="5 7" key="1">
    <citation type="journal article" date="2011" name="Nature">
        <title>The Medicago genome provides insight into the evolution of rhizobial symbioses.</title>
        <authorList>
            <person name="Young N.D."/>
            <person name="Debelle F."/>
            <person name="Oldroyd G.E."/>
            <person name="Geurts R."/>
            <person name="Cannon S.B."/>
            <person name="Udvardi M.K."/>
            <person name="Benedito V.A."/>
            <person name="Mayer K.F."/>
            <person name="Gouzy J."/>
            <person name="Schoof H."/>
            <person name="Van de Peer Y."/>
            <person name="Proost S."/>
            <person name="Cook D.R."/>
            <person name="Meyers B.C."/>
            <person name="Spannagl M."/>
            <person name="Cheung F."/>
            <person name="De Mita S."/>
            <person name="Krishnakumar V."/>
            <person name="Gundlach H."/>
            <person name="Zhou S."/>
            <person name="Mudge J."/>
            <person name="Bharti A.K."/>
            <person name="Murray J.D."/>
            <person name="Naoumkina M.A."/>
            <person name="Rosen B."/>
            <person name="Silverstein K.A."/>
            <person name="Tang H."/>
            <person name="Rombauts S."/>
            <person name="Zhao P.X."/>
            <person name="Zhou P."/>
            <person name="Barbe V."/>
            <person name="Bardou P."/>
            <person name="Bechner M."/>
            <person name="Bellec A."/>
            <person name="Berger A."/>
            <person name="Berges H."/>
            <person name="Bidwell S."/>
            <person name="Bisseling T."/>
            <person name="Choisne N."/>
            <person name="Couloux A."/>
            <person name="Denny R."/>
            <person name="Deshpande S."/>
            <person name="Dai X."/>
            <person name="Doyle J.J."/>
            <person name="Dudez A.M."/>
            <person name="Farmer A.D."/>
            <person name="Fouteau S."/>
            <person name="Franken C."/>
            <person name="Gibelin C."/>
            <person name="Gish J."/>
            <person name="Goldstein S."/>
            <person name="Gonzalez A.J."/>
            <person name="Green P.J."/>
            <person name="Hallab A."/>
            <person name="Hartog M."/>
            <person name="Hua A."/>
            <person name="Humphray S.J."/>
            <person name="Jeong D.H."/>
            <person name="Jing Y."/>
            <person name="Jocker A."/>
            <person name="Kenton S.M."/>
            <person name="Kim D.J."/>
            <person name="Klee K."/>
            <person name="Lai H."/>
            <person name="Lang C."/>
            <person name="Lin S."/>
            <person name="Macmil S.L."/>
            <person name="Magdelenat G."/>
            <person name="Matthews L."/>
            <person name="McCorrison J."/>
            <person name="Monaghan E.L."/>
            <person name="Mun J.H."/>
            <person name="Najar F.Z."/>
            <person name="Nicholson C."/>
            <person name="Noirot C."/>
            <person name="O'Bleness M."/>
            <person name="Paule C.R."/>
            <person name="Poulain J."/>
            <person name="Prion F."/>
            <person name="Qin B."/>
            <person name="Qu C."/>
            <person name="Retzel E.F."/>
            <person name="Riddle C."/>
            <person name="Sallet E."/>
            <person name="Samain S."/>
            <person name="Samson N."/>
            <person name="Sanders I."/>
            <person name="Saurat O."/>
            <person name="Scarpelli C."/>
            <person name="Schiex T."/>
            <person name="Segurens B."/>
            <person name="Severin A.J."/>
            <person name="Sherrier D.J."/>
            <person name="Shi R."/>
            <person name="Sims S."/>
            <person name="Singer S.R."/>
            <person name="Sinharoy S."/>
            <person name="Sterck L."/>
            <person name="Viollet A."/>
            <person name="Wang B.B."/>
            <person name="Wang K."/>
            <person name="Wang M."/>
            <person name="Wang X."/>
            <person name="Warfsmann J."/>
            <person name="Weissenbach J."/>
            <person name="White D.D."/>
            <person name="White J.D."/>
            <person name="Wiley G.B."/>
            <person name="Wincker P."/>
            <person name="Xing Y."/>
            <person name="Yang L."/>
            <person name="Yao Z."/>
            <person name="Ying F."/>
            <person name="Zhai J."/>
            <person name="Zhou L."/>
            <person name="Zuber A."/>
            <person name="Denarie J."/>
            <person name="Dixon R.A."/>
            <person name="May G.D."/>
            <person name="Schwartz D.C."/>
            <person name="Rogers J."/>
            <person name="Quetier F."/>
            <person name="Town C.D."/>
            <person name="Roe B.A."/>
        </authorList>
    </citation>
    <scope>NUCLEOTIDE SEQUENCE [LARGE SCALE GENOMIC DNA]</scope>
    <source>
        <strain evidence="5">A17</strain>
        <strain evidence="6 7">cv. Jemalong A17</strain>
    </source>
</reference>
<feature type="domain" description="DEAD-box helicase OB fold" evidence="4">
    <location>
        <begin position="424"/>
        <end position="489"/>
    </location>
</feature>
<keyword evidence="1 5" id="KW-0378">Hydrolase</keyword>
<dbReference type="EMBL" id="CM001217">
    <property type="protein sequence ID" value="KEH39785.1"/>
    <property type="molecule type" value="Genomic_DNA"/>
</dbReference>
<evidence type="ECO:0000256" key="3">
    <source>
        <dbReference type="SAM" id="MobiDB-lite"/>
    </source>
</evidence>
<reference evidence="5 7" key="2">
    <citation type="journal article" date="2014" name="BMC Genomics">
        <title>An improved genome release (version Mt4.0) for the model legume Medicago truncatula.</title>
        <authorList>
            <person name="Tang H."/>
            <person name="Krishnakumar V."/>
            <person name="Bidwell S."/>
            <person name="Rosen B."/>
            <person name="Chan A."/>
            <person name="Zhou S."/>
            <person name="Gentzbittel L."/>
            <person name="Childs K.L."/>
            <person name="Yandell M."/>
            <person name="Gundlach H."/>
            <person name="Mayer K.F."/>
            <person name="Schwartz D.C."/>
            <person name="Town C.D."/>
        </authorList>
    </citation>
    <scope>GENOME REANNOTATION</scope>
    <source>
        <strain evidence="5">A17</strain>
        <strain evidence="6 7">cv. Jemalong A17</strain>
    </source>
</reference>
<evidence type="ECO:0000313" key="5">
    <source>
        <dbReference type="EMBL" id="KEH39785.1"/>
    </source>
</evidence>
<dbReference type="GO" id="GO:0004386">
    <property type="term" value="F:helicase activity"/>
    <property type="evidence" value="ECO:0007669"/>
    <property type="project" value="UniProtKB-KW"/>
</dbReference>
<proteinExistence type="predicted"/>
<keyword evidence="7" id="KW-1185">Reference proteome</keyword>
<organism evidence="5 7">
    <name type="scientific">Medicago truncatula</name>
    <name type="common">Barrel medic</name>
    <name type="synonym">Medicago tribuloides</name>
    <dbReference type="NCBI Taxonomy" id="3880"/>
    <lineage>
        <taxon>Eukaryota</taxon>
        <taxon>Viridiplantae</taxon>
        <taxon>Streptophyta</taxon>
        <taxon>Embryophyta</taxon>
        <taxon>Tracheophyta</taxon>
        <taxon>Spermatophyta</taxon>
        <taxon>Magnoliopsida</taxon>
        <taxon>eudicotyledons</taxon>
        <taxon>Gunneridae</taxon>
        <taxon>Pentapetalae</taxon>
        <taxon>rosids</taxon>
        <taxon>fabids</taxon>
        <taxon>Fabales</taxon>
        <taxon>Fabaceae</taxon>
        <taxon>Papilionoideae</taxon>
        <taxon>50 kb inversion clade</taxon>
        <taxon>NPAAA clade</taxon>
        <taxon>Hologalegina</taxon>
        <taxon>IRL clade</taxon>
        <taxon>Trifolieae</taxon>
        <taxon>Medicago</taxon>
    </lineage>
</organism>
<evidence type="ECO:0000259" key="4">
    <source>
        <dbReference type="Pfam" id="PF07717"/>
    </source>
</evidence>
<feature type="region of interest" description="Disordered" evidence="3">
    <location>
        <begin position="103"/>
        <end position="170"/>
    </location>
</feature>
<accession>A0A072VNR9</accession>
<feature type="coiled-coil region" evidence="2">
    <location>
        <begin position="218"/>
        <end position="245"/>
    </location>
</feature>
<gene>
    <name evidence="5" type="ordered locus">MTR_1g010030</name>
</gene>